<dbReference type="InterPro" id="IPR017853">
    <property type="entry name" value="GH"/>
</dbReference>
<reference evidence="2 3" key="1">
    <citation type="submission" date="2023-03" db="EMBL/GenBank/DDBJ databases">
        <title>Roseibium porphyridii sp. nov. and Roseibium rhodosorbium sp. nov. isolated from marine algae, Porphyridium cruentum and Rhodosorus marinus, respectively.</title>
        <authorList>
            <person name="Lee M.W."/>
            <person name="Choi B.J."/>
            <person name="Lee J.K."/>
            <person name="Choi D.G."/>
            <person name="Baek J.H."/>
            <person name="Bayburt H."/>
            <person name="Kim J.M."/>
            <person name="Han D.M."/>
            <person name="Kim K.H."/>
            <person name="Jeon C.O."/>
        </authorList>
    </citation>
    <scope>NUCLEOTIDE SEQUENCE [LARGE SCALE GENOMIC DNA]</scope>
    <source>
        <strain evidence="2 3">KMA01</strain>
    </source>
</reference>
<name>A0ABY8F7M9_9HYPH</name>
<gene>
    <name evidence="2" type="ORF">K1718_08340</name>
</gene>
<dbReference type="SUPFAM" id="SSF51445">
    <property type="entry name" value="(Trans)glycosidases"/>
    <property type="match status" value="1"/>
</dbReference>
<proteinExistence type="predicted"/>
<protein>
    <recommendedName>
        <fullName evidence="4">Glycoside hydrolase</fullName>
    </recommendedName>
</protein>
<keyword evidence="3" id="KW-1185">Reference proteome</keyword>
<organism evidence="2 3">
    <name type="scientific">Roseibium porphyridii</name>
    <dbReference type="NCBI Taxonomy" id="2866279"/>
    <lineage>
        <taxon>Bacteria</taxon>
        <taxon>Pseudomonadati</taxon>
        <taxon>Pseudomonadota</taxon>
        <taxon>Alphaproteobacteria</taxon>
        <taxon>Hyphomicrobiales</taxon>
        <taxon>Stappiaceae</taxon>
        <taxon>Roseibium</taxon>
    </lineage>
</organism>
<accession>A0ABY8F7M9</accession>
<keyword evidence="1" id="KW-0732">Signal</keyword>
<feature type="signal peptide" evidence="1">
    <location>
        <begin position="1"/>
        <end position="24"/>
    </location>
</feature>
<feature type="chain" id="PRO_5046055231" description="Glycoside hydrolase" evidence="1">
    <location>
        <begin position="25"/>
        <end position="350"/>
    </location>
</feature>
<sequence>MNAQFSTAAIAIASLFIGTTISQASDNPSEKYLNAHKEYSAASCPLEADNITHFVYFARDRASIRDHPLLKNDRLSGAQIMYSWRQLEPSQGRYDFSAIEDDLVYLAAHGKKLFVQLQDASFSPHFKPVPNYLLSSRYDGGVSPQYTDDGELEGWVAKRWNNSVQGRFAALLKALGEEFDGEIEGLNLQETAIGISSETDPSFSSSVYASSVKTNMRALKSAFRTSTVMLYANFMPGEWRPWEDQGYLSGLYEFGEETGVGLGGPDLIYTRKGQLNHALAMMHERSYSAPLGIAVQDGNYIGETNTLKVLHERKNIVPVLHAFAKDFLKVDYMFWRNQKPYFEEDLLPCL</sequence>
<dbReference type="Proteomes" id="UP001209803">
    <property type="component" value="Chromosome"/>
</dbReference>
<evidence type="ECO:0000313" key="3">
    <source>
        <dbReference type="Proteomes" id="UP001209803"/>
    </source>
</evidence>
<dbReference type="Gene3D" id="3.20.20.80">
    <property type="entry name" value="Glycosidases"/>
    <property type="match status" value="1"/>
</dbReference>
<evidence type="ECO:0008006" key="4">
    <source>
        <dbReference type="Google" id="ProtNLM"/>
    </source>
</evidence>
<dbReference type="EMBL" id="CP120863">
    <property type="protein sequence ID" value="WFE91351.1"/>
    <property type="molecule type" value="Genomic_DNA"/>
</dbReference>
<evidence type="ECO:0000256" key="1">
    <source>
        <dbReference type="SAM" id="SignalP"/>
    </source>
</evidence>
<evidence type="ECO:0000313" key="2">
    <source>
        <dbReference type="EMBL" id="WFE91351.1"/>
    </source>
</evidence>
<dbReference type="RefSeq" id="WP_265683725.1">
    <property type="nucleotide sequence ID" value="NZ_CP120863.1"/>
</dbReference>